<dbReference type="AlphaFoldDB" id="A0A1Y6B7L6"/>
<dbReference type="InterPro" id="IPR025991">
    <property type="entry name" value="Chemoreceptor_zinc-bind_dom"/>
</dbReference>
<dbReference type="InterPro" id="IPR000160">
    <property type="entry name" value="GGDEF_dom"/>
</dbReference>
<name>A0A1Y6B7L6_9PROT</name>
<dbReference type="Gene3D" id="1.20.120.30">
    <property type="entry name" value="Aspartate receptor, ligand-binding domain"/>
    <property type="match status" value="1"/>
</dbReference>
<dbReference type="FunFam" id="3.30.70.270:FF:000001">
    <property type="entry name" value="Diguanylate cyclase domain protein"/>
    <property type="match status" value="1"/>
</dbReference>
<dbReference type="GO" id="GO:0052621">
    <property type="term" value="F:diguanylate cyclase activity"/>
    <property type="evidence" value="ECO:0007669"/>
    <property type="project" value="UniProtKB-EC"/>
</dbReference>
<evidence type="ECO:0000313" key="5">
    <source>
        <dbReference type="Proteomes" id="UP000192917"/>
    </source>
</evidence>
<dbReference type="GO" id="GO:1902201">
    <property type="term" value="P:negative regulation of bacterial-type flagellum-dependent cell motility"/>
    <property type="evidence" value="ECO:0007669"/>
    <property type="project" value="TreeGrafter"/>
</dbReference>
<dbReference type="STRING" id="560819.SAMN05428998_101111"/>
<dbReference type="InterPro" id="IPR043128">
    <property type="entry name" value="Rev_trsase/Diguanyl_cyclase"/>
</dbReference>
<feature type="domain" description="GGDEF" evidence="3">
    <location>
        <begin position="165"/>
        <end position="298"/>
    </location>
</feature>
<protein>
    <recommendedName>
        <fullName evidence="1">diguanylate cyclase</fullName>
        <ecNumber evidence="1">2.7.7.65</ecNumber>
    </recommendedName>
</protein>
<evidence type="ECO:0000313" key="4">
    <source>
        <dbReference type="EMBL" id="SME88562.1"/>
    </source>
</evidence>
<dbReference type="Pfam" id="PF13682">
    <property type="entry name" value="CZB"/>
    <property type="match status" value="1"/>
</dbReference>
<dbReference type="CDD" id="cd01949">
    <property type="entry name" value="GGDEF"/>
    <property type="match status" value="1"/>
</dbReference>
<dbReference type="PANTHER" id="PTHR45138">
    <property type="entry name" value="REGULATORY COMPONENTS OF SENSORY TRANSDUCTION SYSTEM"/>
    <property type="match status" value="1"/>
</dbReference>
<dbReference type="InterPro" id="IPR050469">
    <property type="entry name" value="Diguanylate_Cyclase"/>
</dbReference>
<evidence type="ECO:0000256" key="2">
    <source>
        <dbReference type="ARBA" id="ARBA00034247"/>
    </source>
</evidence>
<dbReference type="NCBIfam" id="NF007380">
    <property type="entry name" value="PRK09894.1"/>
    <property type="match status" value="1"/>
</dbReference>
<evidence type="ECO:0000256" key="1">
    <source>
        <dbReference type="ARBA" id="ARBA00012528"/>
    </source>
</evidence>
<gene>
    <name evidence="4" type="ORF">SAMN05428998_101111</name>
</gene>
<dbReference type="NCBIfam" id="TIGR00254">
    <property type="entry name" value="GGDEF"/>
    <property type="match status" value="1"/>
</dbReference>
<dbReference type="SMART" id="SM00267">
    <property type="entry name" value="GGDEF"/>
    <property type="match status" value="1"/>
</dbReference>
<dbReference type="GO" id="GO:0043709">
    <property type="term" value="P:cell adhesion involved in single-species biofilm formation"/>
    <property type="evidence" value="ECO:0007669"/>
    <property type="project" value="TreeGrafter"/>
</dbReference>
<sequence length="301" mass="34087">MADGAPDLTPEEIKGALAQLDQALHHHDLWVESIYCCLICRIQPDERDLAADAHRRCRFGQWYYGPGSERLSANPCFHALENEHRKVHEVATLLLRLSGESRTVSVADYERLTSALKQMRLEILTLAREFEETLFNTDPLTGARSRIGMLTKLREQQVLVRRKIGPCSVAMMDLDLFKDVNDSYGHVVGDQVLAAIAAFVRANIRPYDSIFRYGGEEFLICVPNTTLDTSRKLFERIREGLAGLRHKAHGHEDFQTTVSIGLTLLDPDVPVEQSIERADKALYRAKSEGRNRVSVWDVSEK</sequence>
<proteinExistence type="predicted"/>
<accession>A0A1Y6B7L6</accession>
<evidence type="ECO:0000259" key="3">
    <source>
        <dbReference type="PROSITE" id="PS50887"/>
    </source>
</evidence>
<dbReference type="GO" id="GO:0005886">
    <property type="term" value="C:plasma membrane"/>
    <property type="evidence" value="ECO:0007669"/>
    <property type="project" value="TreeGrafter"/>
</dbReference>
<reference evidence="4 5" key="1">
    <citation type="submission" date="2017-04" db="EMBL/GenBank/DDBJ databases">
        <authorList>
            <person name="Afonso C.L."/>
            <person name="Miller P.J."/>
            <person name="Scott M.A."/>
            <person name="Spackman E."/>
            <person name="Goraichik I."/>
            <person name="Dimitrov K.M."/>
            <person name="Suarez D.L."/>
            <person name="Swayne D.E."/>
        </authorList>
    </citation>
    <scope>NUCLEOTIDE SEQUENCE [LARGE SCALE GENOMIC DNA]</scope>
    <source>
        <strain evidence="4 5">USBA 355</strain>
    </source>
</reference>
<dbReference type="EMBL" id="FWZX01000001">
    <property type="protein sequence ID" value="SME88562.1"/>
    <property type="molecule type" value="Genomic_DNA"/>
</dbReference>
<dbReference type="EC" id="2.7.7.65" evidence="1"/>
<organism evidence="4 5">
    <name type="scientific">Tistlia consotensis USBA 355</name>
    <dbReference type="NCBI Taxonomy" id="560819"/>
    <lineage>
        <taxon>Bacteria</taxon>
        <taxon>Pseudomonadati</taxon>
        <taxon>Pseudomonadota</taxon>
        <taxon>Alphaproteobacteria</taxon>
        <taxon>Rhodospirillales</taxon>
        <taxon>Rhodovibrionaceae</taxon>
        <taxon>Tistlia</taxon>
    </lineage>
</organism>
<keyword evidence="5" id="KW-1185">Reference proteome</keyword>
<dbReference type="PANTHER" id="PTHR45138:SF9">
    <property type="entry name" value="DIGUANYLATE CYCLASE DGCM-RELATED"/>
    <property type="match status" value="1"/>
</dbReference>
<dbReference type="RefSeq" id="WP_085120475.1">
    <property type="nucleotide sequence ID" value="NZ_FWZX01000001.1"/>
</dbReference>
<dbReference type="Pfam" id="PF00990">
    <property type="entry name" value="GGDEF"/>
    <property type="match status" value="1"/>
</dbReference>
<dbReference type="Gene3D" id="3.30.70.270">
    <property type="match status" value="1"/>
</dbReference>
<comment type="catalytic activity">
    <reaction evidence="2">
        <text>2 GTP = 3',3'-c-di-GMP + 2 diphosphate</text>
        <dbReference type="Rhea" id="RHEA:24898"/>
        <dbReference type="ChEBI" id="CHEBI:33019"/>
        <dbReference type="ChEBI" id="CHEBI:37565"/>
        <dbReference type="ChEBI" id="CHEBI:58805"/>
        <dbReference type="EC" id="2.7.7.65"/>
    </reaction>
</comment>
<dbReference type="Proteomes" id="UP000192917">
    <property type="component" value="Unassembled WGS sequence"/>
</dbReference>
<dbReference type="InterPro" id="IPR029787">
    <property type="entry name" value="Nucleotide_cyclase"/>
</dbReference>
<dbReference type="PROSITE" id="PS50887">
    <property type="entry name" value="GGDEF"/>
    <property type="match status" value="1"/>
</dbReference>
<dbReference type="SUPFAM" id="SSF55073">
    <property type="entry name" value="Nucleotide cyclase"/>
    <property type="match status" value="1"/>
</dbReference>